<keyword evidence="3" id="KW-1003">Cell membrane</keyword>
<comment type="subcellular location">
    <subcellularLocation>
        <location evidence="1 7">Cell membrane</location>
        <topology evidence="1 7">Multi-pass membrane protein</topology>
    </subcellularLocation>
</comment>
<proteinExistence type="inferred from homology"/>
<evidence type="ECO:0000256" key="5">
    <source>
        <dbReference type="ARBA" id="ARBA00022989"/>
    </source>
</evidence>
<evidence type="ECO:0000256" key="4">
    <source>
        <dbReference type="ARBA" id="ARBA00022692"/>
    </source>
</evidence>
<reference evidence="10" key="2">
    <citation type="submission" date="2012-08" db="EMBL/GenBank/DDBJ databases">
        <title>Finished genome of Desulfosporosinus meridiei DSM 13257.</title>
        <authorList>
            <person name="Huntemann M."/>
            <person name="Wei C.-L."/>
            <person name="Han J."/>
            <person name="Detter J.C."/>
            <person name="Han C."/>
            <person name="Davenport K."/>
            <person name="Daligault H."/>
            <person name="Erkkila T."/>
            <person name="Gu W."/>
            <person name="Munk A.C.C."/>
            <person name="Teshima H."/>
            <person name="Xu Y."/>
            <person name="Chain P."/>
            <person name="Tapia R."/>
            <person name="Chen A."/>
            <person name="Krypides N."/>
            <person name="Mavromatis K."/>
            <person name="Markowitz V."/>
            <person name="Szeto E."/>
            <person name="Ivanova N."/>
            <person name="Mikhailova N."/>
            <person name="Ovchinnikova G."/>
            <person name="Pagani I."/>
            <person name="Pati A."/>
            <person name="Goodwin L."/>
            <person name="Peters L."/>
            <person name="Pitluck S."/>
            <person name="Woyke T."/>
            <person name="Pester M."/>
            <person name="Spring S."/>
            <person name="Ollivier B."/>
            <person name="Rattei T."/>
            <person name="Klenk H.-P."/>
            <person name="Wagner M."/>
            <person name="Loy A."/>
        </authorList>
    </citation>
    <scope>NUCLEOTIDE SEQUENCE [LARGE SCALE GENOMIC DNA]</scope>
    <source>
        <strain evidence="10">ATCC BAA-275 / DSM 13257 / NCIMB 13706 / S10</strain>
    </source>
</reference>
<organism evidence="9 10">
    <name type="scientific">Desulfosporosinus meridiei (strain ATCC BAA-275 / DSM 13257 / KCTC 12902 / NCIMB 13706 / S10)</name>
    <dbReference type="NCBI Taxonomy" id="768704"/>
    <lineage>
        <taxon>Bacteria</taxon>
        <taxon>Bacillati</taxon>
        <taxon>Bacillota</taxon>
        <taxon>Clostridia</taxon>
        <taxon>Eubacteriales</taxon>
        <taxon>Desulfitobacteriaceae</taxon>
        <taxon>Desulfosporosinus</taxon>
    </lineage>
</organism>
<keyword evidence="5 7" id="KW-1133">Transmembrane helix</keyword>
<keyword evidence="4 7" id="KW-0812">Transmembrane</keyword>
<feature type="transmembrane region" description="Helical" evidence="7">
    <location>
        <begin position="252"/>
        <end position="271"/>
    </location>
</feature>
<evidence type="ECO:0000256" key="6">
    <source>
        <dbReference type="ARBA" id="ARBA00023136"/>
    </source>
</evidence>
<evidence type="ECO:0000256" key="3">
    <source>
        <dbReference type="ARBA" id="ARBA00022475"/>
    </source>
</evidence>
<dbReference type="GO" id="GO:0055085">
    <property type="term" value="P:transmembrane transport"/>
    <property type="evidence" value="ECO:0007669"/>
    <property type="project" value="InterPro"/>
</dbReference>
<dbReference type="PANTHER" id="PTHR43386:SF23">
    <property type="entry name" value="ABC TRANSPORTER"/>
    <property type="match status" value="1"/>
</dbReference>
<dbReference type="CDD" id="cd06261">
    <property type="entry name" value="TM_PBP2"/>
    <property type="match status" value="1"/>
</dbReference>
<dbReference type="InterPro" id="IPR035906">
    <property type="entry name" value="MetI-like_sf"/>
</dbReference>
<keyword evidence="6 7" id="KW-0472">Membrane</keyword>
<feature type="transmembrane region" description="Helical" evidence="7">
    <location>
        <begin position="26"/>
        <end position="46"/>
    </location>
</feature>
<keyword evidence="10" id="KW-1185">Reference proteome</keyword>
<dbReference type="InterPro" id="IPR000515">
    <property type="entry name" value="MetI-like"/>
</dbReference>
<protein>
    <submittedName>
        <fullName evidence="9">ABC-type dipeptide/oligopeptide/nickel transport system, permease component</fullName>
    </submittedName>
</protein>
<reference evidence="9 10" key="1">
    <citation type="journal article" date="2012" name="J. Bacteriol.">
        <title>Complete genome sequences of Desulfosporosinus orientis DSM765T, Desulfosporosinus youngiae DSM17734T, Desulfosporosinus meridiei DSM13257T, and Desulfosporosinus acidiphilus DSM22704T.</title>
        <authorList>
            <person name="Pester M."/>
            <person name="Brambilla E."/>
            <person name="Alazard D."/>
            <person name="Rattei T."/>
            <person name="Weinmaier T."/>
            <person name="Han J."/>
            <person name="Lucas S."/>
            <person name="Lapidus A."/>
            <person name="Cheng J.F."/>
            <person name="Goodwin L."/>
            <person name="Pitluck S."/>
            <person name="Peters L."/>
            <person name="Ovchinnikova G."/>
            <person name="Teshima H."/>
            <person name="Detter J.C."/>
            <person name="Han C.S."/>
            <person name="Tapia R."/>
            <person name="Land M.L."/>
            <person name="Hauser L."/>
            <person name="Kyrpides N.C."/>
            <person name="Ivanova N.N."/>
            <person name="Pagani I."/>
            <person name="Huntmann M."/>
            <person name="Wei C.L."/>
            <person name="Davenport K.W."/>
            <person name="Daligault H."/>
            <person name="Chain P.S."/>
            <person name="Chen A."/>
            <person name="Mavromatis K."/>
            <person name="Markowitz V."/>
            <person name="Szeto E."/>
            <person name="Mikhailova N."/>
            <person name="Pati A."/>
            <person name="Wagner M."/>
            <person name="Woyke T."/>
            <person name="Ollivier B."/>
            <person name="Klenk H.P."/>
            <person name="Spring S."/>
            <person name="Loy A."/>
        </authorList>
    </citation>
    <scope>NUCLEOTIDE SEQUENCE [LARGE SCALE GENOMIC DNA]</scope>
    <source>
        <strain evidence="10">ATCC BAA-275 / DSM 13257 / NCIMB 13706 / S10</strain>
    </source>
</reference>
<evidence type="ECO:0000313" key="10">
    <source>
        <dbReference type="Proteomes" id="UP000005262"/>
    </source>
</evidence>
<dbReference type="Pfam" id="PF00528">
    <property type="entry name" value="BPD_transp_1"/>
    <property type="match status" value="1"/>
</dbReference>
<comment type="similarity">
    <text evidence="7">Belongs to the binding-protein-dependent transport system permease family.</text>
</comment>
<evidence type="ECO:0000256" key="1">
    <source>
        <dbReference type="ARBA" id="ARBA00004651"/>
    </source>
</evidence>
<dbReference type="STRING" id="768704.Desmer_0517"/>
<dbReference type="AlphaFoldDB" id="J7IV29"/>
<dbReference type="PANTHER" id="PTHR43386">
    <property type="entry name" value="OLIGOPEPTIDE TRANSPORT SYSTEM PERMEASE PROTEIN APPC"/>
    <property type="match status" value="1"/>
</dbReference>
<evidence type="ECO:0000256" key="7">
    <source>
        <dbReference type="RuleBase" id="RU363032"/>
    </source>
</evidence>
<feature type="transmembrane region" description="Helical" evidence="7">
    <location>
        <begin position="134"/>
        <end position="158"/>
    </location>
</feature>
<name>J7IV29_DESMD</name>
<dbReference type="PROSITE" id="PS50928">
    <property type="entry name" value="ABC_TM1"/>
    <property type="match status" value="1"/>
</dbReference>
<feature type="transmembrane region" description="Helical" evidence="7">
    <location>
        <begin position="85"/>
        <end position="114"/>
    </location>
</feature>
<dbReference type="SUPFAM" id="SSF161098">
    <property type="entry name" value="MetI-like"/>
    <property type="match status" value="1"/>
</dbReference>
<gene>
    <name evidence="9" type="ordered locus">Desmer_0517</name>
</gene>
<evidence type="ECO:0000256" key="2">
    <source>
        <dbReference type="ARBA" id="ARBA00022448"/>
    </source>
</evidence>
<dbReference type="KEGG" id="dmi:Desmer_0517"/>
<dbReference type="Gene3D" id="1.10.3720.10">
    <property type="entry name" value="MetI-like"/>
    <property type="match status" value="1"/>
</dbReference>
<accession>J7IV29</accession>
<evidence type="ECO:0000259" key="8">
    <source>
        <dbReference type="PROSITE" id="PS50928"/>
    </source>
</evidence>
<dbReference type="Proteomes" id="UP000005262">
    <property type="component" value="Chromosome"/>
</dbReference>
<evidence type="ECO:0000313" key="9">
    <source>
        <dbReference type="EMBL" id="AFQ42561.1"/>
    </source>
</evidence>
<dbReference type="GO" id="GO:0005886">
    <property type="term" value="C:plasma membrane"/>
    <property type="evidence" value="ECO:0007669"/>
    <property type="project" value="UniProtKB-SubCell"/>
</dbReference>
<dbReference type="eggNOG" id="COG1173">
    <property type="taxonomic scope" value="Bacteria"/>
</dbReference>
<dbReference type="RefSeq" id="WP_014901483.1">
    <property type="nucleotide sequence ID" value="NC_018515.1"/>
</dbReference>
<dbReference type="InterPro" id="IPR050366">
    <property type="entry name" value="BP-dependent_transpt_permease"/>
</dbReference>
<dbReference type="EMBL" id="CP003629">
    <property type="protein sequence ID" value="AFQ42561.1"/>
    <property type="molecule type" value="Genomic_DNA"/>
</dbReference>
<dbReference type="HOGENOM" id="CLU_028518_5_4_9"/>
<sequence>MDNPIMVKPVLSSAKKSRINQRQKTIILLVLSIGIFVAILVAGYLCTDKAVNGSFMESNITPCIEHPFGTDWLGRDMLARTLKGLSISIIIGLVASTLSAIIALMLGFMTATFGKRMDSLINFLVNTSMGLPHILLLILICVAVGKGAAGVMFAVIVTHWPSLTRVIRGEVMQLKEENYIKISEKLGHSKVKVAVKEMLPHILPQVLVGLVLLFPHAILHEASVTFLGFGLTPEQPGIGVILSESMKYVTMGMWWLAVFPGIALLFTVILFDLMGDCVKKMIDPHSAQE</sequence>
<keyword evidence="2 7" id="KW-0813">Transport</keyword>
<feature type="domain" description="ABC transmembrane type-1" evidence="8">
    <location>
        <begin position="85"/>
        <end position="275"/>
    </location>
</feature>
<dbReference type="OrthoDB" id="9797852at2"/>